<evidence type="ECO:0008006" key="3">
    <source>
        <dbReference type="Google" id="ProtNLM"/>
    </source>
</evidence>
<feature type="region of interest" description="Disordered" evidence="1">
    <location>
        <begin position="57"/>
        <end position="135"/>
    </location>
</feature>
<gene>
    <name evidence="2" type="ORF">Sradi_3578400</name>
</gene>
<evidence type="ECO:0000313" key="2">
    <source>
        <dbReference type="EMBL" id="KAL0366883.1"/>
    </source>
</evidence>
<dbReference type="AlphaFoldDB" id="A0AAW2QGG7"/>
<reference evidence="2" key="1">
    <citation type="submission" date="2020-06" db="EMBL/GenBank/DDBJ databases">
        <authorList>
            <person name="Li T."/>
            <person name="Hu X."/>
            <person name="Zhang T."/>
            <person name="Song X."/>
            <person name="Zhang H."/>
            <person name="Dai N."/>
            <person name="Sheng W."/>
            <person name="Hou X."/>
            <person name="Wei L."/>
        </authorList>
    </citation>
    <scope>NUCLEOTIDE SEQUENCE</scope>
    <source>
        <strain evidence="2">G02</strain>
        <tissue evidence="2">Leaf</tissue>
    </source>
</reference>
<feature type="compositionally biased region" description="Polar residues" evidence="1">
    <location>
        <begin position="104"/>
        <end position="115"/>
    </location>
</feature>
<proteinExistence type="predicted"/>
<dbReference type="PANTHER" id="PTHR46250:SF15">
    <property type="entry name" value="OS01G0523800 PROTEIN"/>
    <property type="match status" value="1"/>
</dbReference>
<reference evidence="2" key="2">
    <citation type="journal article" date="2024" name="Plant">
        <title>Genomic evolution and insights into agronomic trait innovations of Sesamum species.</title>
        <authorList>
            <person name="Miao H."/>
            <person name="Wang L."/>
            <person name="Qu L."/>
            <person name="Liu H."/>
            <person name="Sun Y."/>
            <person name="Le M."/>
            <person name="Wang Q."/>
            <person name="Wei S."/>
            <person name="Zheng Y."/>
            <person name="Lin W."/>
            <person name="Duan Y."/>
            <person name="Cao H."/>
            <person name="Xiong S."/>
            <person name="Wang X."/>
            <person name="Wei L."/>
            <person name="Li C."/>
            <person name="Ma Q."/>
            <person name="Ju M."/>
            <person name="Zhao R."/>
            <person name="Li G."/>
            <person name="Mu C."/>
            <person name="Tian Q."/>
            <person name="Mei H."/>
            <person name="Zhang T."/>
            <person name="Gao T."/>
            <person name="Zhang H."/>
        </authorList>
    </citation>
    <scope>NUCLEOTIDE SEQUENCE</scope>
    <source>
        <strain evidence="2">G02</strain>
    </source>
</reference>
<feature type="compositionally biased region" description="Acidic residues" evidence="1">
    <location>
        <begin position="68"/>
        <end position="79"/>
    </location>
</feature>
<comment type="caution">
    <text evidence="2">The sequence shown here is derived from an EMBL/GenBank/DDBJ whole genome shotgun (WGS) entry which is preliminary data.</text>
</comment>
<name>A0AAW2QGG7_SESRA</name>
<evidence type="ECO:0000256" key="1">
    <source>
        <dbReference type="SAM" id="MobiDB-lite"/>
    </source>
</evidence>
<accession>A0AAW2QGG7</accession>
<sequence>MMSKSGLGWDENRCMVTVDDDNAWEEYVKVDPTTKGMRYKAWHFFPAWGEIFGKDRAQGSRTVQPPPPDEDVNMEEPQDTQDCYVPTAEWNPKTGFVGQEEDPPTSSNVNVDPTINSSSATKRTTTSNKKRKAEEAWQEIPQWVSIVTNFCESANNQLGSLTRVLEKEFGDPNQRLTMLDAVKQLPGLQ</sequence>
<organism evidence="2">
    <name type="scientific">Sesamum radiatum</name>
    <name type="common">Black benniseed</name>
    <dbReference type="NCBI Taxonomy" id="300843"/>
    <lineage>
        <taxon>Eukaryota</taxon>
        <taxon>Viridiplantae</taxon>
        <taxon>Streptophyta</taxon>
        <taxon>Embryophyta</taxon>
        <taxon>Tracheophyta</taxon>
        <taxon>Spermatophyta</taxon>
        <taxon>Magnoliopsida</taxon>
        <taxon>eudicotyledons</taxon>
        <taxon>Gunneridae</taxon>
        <taxon>Pentapetalae</taxon>
        <taxon>asterids</taxon>
        <taxon>lamiids</taxon>
        <taxon>Lamiales</taxon>
        <taxon>Pedaliaceae</taxon>
        <taxon>Sesamum</taxon>
    </lineage>
</organism>
<protein>
    <recommendedName>
        <fullName evidence="3">Myb/SANT-like domain-containing protein</fullName>
    </recommendedName>
</protein>
<dbReference type="PANTHER" id="PTHR46250">
    <property type="entry name" value="MYB/SANT-LIKE DNA-BINDING DOMAIN PROTEIN-RELATED"/>
    <property type="match status" value="1"/>
</dbReference>
<feature type="compositionally biased region" description="Low complexity" evidence="1">
    <location>
        <begin position="116"/>
        <end position="127"/>
    </location>
</feature>
<dbReference type="EMBL" id="JACGWJ010000015">
    <property type="protein sequence ID" value="KAL0366883.1"/>
    <property type="molecule type" value="Genomic_DNA"/>
</dbReference>